<dbReference type="Proteomes" id="UP000460318">
    <property type="component" value="Unassembled WGS sequence"/>
</dbReference>
<dbReference type="AlphaFoldDB" id="A0A7X3LFV9"/>
<dbReference type="PANTHER" id="PTHR13947:SF37">
    <property type="entry name" value="LD18367P"/>
    <property type="match status" value="1"/>
</dbReference>
<evidence type="ECO:0000259" key="2">
    <source>
        <dbReference type="PROSITE" id="PS51186"/>
    </source>
</evidence>
<dbReference type="CDD" id="cd04301">
    <property type="entry name" value="NAT_SF"/>
    <property type="match status" value="1"/>
</dbReference>
<dbReference type="SUPFAM" id="SSF55729">
    <property type="entry name" value="Acyl-CoA N-acyltransferases (Nat)"/>
    <property type="match status" value="1"/>
</dbReference>
<organism evidence="3 4">
    <name type="scientific">Paenibacillus dendrobii</name>
    <dbReference type="NCBI Taxonomy" id="2691084"/>
    <lineage>
        <taxon>Bacteria</taxon>
        <taxon>Bacillati</taxon>
        <taxon>Bacillota</taxon>
        <taxon>Bacilli</taxon>
        <taxon>Bacillales</taxon>
        <taxon>Paenibacillaceae</taxon>
        <taxon>Paenibacillus</taxon>
    </lineage>
</organism>
<dbReference type="InterPro" id="IPR016181">
    <property type="entry name" value="Acyl_CoA_acyltransferase"/>
</dbReference>
<comment type="caution">
    <text evidence="3">The sequence shown here is derived from an EMBL/GenBank/DDBJ whole genome shotgun (WGS) entry which is preliminary data.</text>
</comment>
<feature type="domain" description="N-acetyltransferase" evidence="2">
    <location>
        <begin position="1"/>
        <end position="140"/>
    </location>
</feature>
<name>A0A7X3LFV9_9BACL</name>
<keyword evidence="1 3" id="KW-0808">Transferase</keyword>
<keyword evidence="4" id="KW-1185">Reference proteome</keyword>
<dbReference type="PROSITE" id="PS51186">
    <property type="entry name" value="GNAT"/>
    <property type="match status" value="1"/>
</dbReference>
<protein>
    <submittedName>
        <fullName evidence="3">GNAT family N-acetyltransferase</fullName>
    </submittedName>
</protein>
<proteinExistence type="predicted"/>
<accession>A0A7X3LFV9</accession>
<evidence type="ECO:0000313" key="3">
    <source>
        <dbReference type="EMBL" id="MWV43462.1"/>
    </source>
</evidence>
<dbReference type="InterPro" id="IPR000182">
    <property type="entry name" value="GNAT_dom"/>
</dbReference>
<dbReference type="Gene3D" id="3.40.630.30">
    <property type="match status" value="1"/>
</dbReference>
<dbReference type="Pfam" id="PF00583">
    <property type="entry name" value="Acetyltransf_1"/>
    <property type="match status" value="1"/>
</dbReference>
<dbReference type="InterPro" id="IPR050769">
    <property type="entry name" value="NAT_camello-type"/>
</dbReference>
<reference evidence="3 4" key="1">
    <citation type="submission" date="2019-12" db="EMBL/GenBank/DDBJ databases">
        <title>Paenibacillus sp. nov., an endophytic bacterium isolated from the stem of Dendrobium.</title>
        <authorList>
            <person name="Zhao R."/>
        </authorList>
    </citation>
    <scope>NUCLEOTIDE SEQUENCE [LARGE SCALE GENOMIC DNA]</scope>
    <source>
        <strain evidence="3 4">HJL G12</strain>
    </source>
</reference>
<evidence type="ECO:0000256" key="1">
    <source>
        <dbReference type="ARBA" id="ARBA00022679"/>
    </source>
</evidence>
<evidence type="ECO:0000313" key="4">
    <source>
        <dbReference type="Proteomes" id="UP000460318"/>
    </source>
</evidence>
<sequence>MSKQVIFRVKRVEETLPRDLLMLADPEWLQVEKYLNRSNWIVAEQDDKIIGAIGFMPLDSTSGEIMNVAIDPAFQGKGYGKRLILQALEHARNNRCTKVIVRTGNSSLNQLALYQKCGFRMIRIERDYFVNNYPEPIYENGIPCRDQVILEMNTQEN</sequence>
<gene>
    <name evidence="3" type="ORF">GRF59_07430</name>
</gene>
<dbReference type="RefSeq" id="WP_160496968.1">
    <property type="nucleotide sequence ID" value="NZ_WUBI01000001.1"/>
</dbReference>
<dbReference type="PANTHER" id="PTHR13947">
    <property type="entry name" value="GNAT FAMILY N-ACETYLTRANSFERASE"/>
    <property type="match status" value="1"/>
</dbReference>
<dbReference type="GO" id="GO:0008080">
    <property type="term" value="F:N-acetyltransferase activity"/>
    <property type="evidence" value="ECO:0007669"/>
    <property type="project" value="InterPro"/>
</dbReference>
<dbReference type="EMBL" id="WUBI01000001">
    <property type="protein sequence ID" value="MWV43462.1"/>
    <property type="molecule type" value="Genomic_DNA"/>
</dbReference>